<dbReference type="STRING" id="1212765.MHLP_01575"/>
<dbReference type="HOGENOM" id="CLU_2650559_0_0_14"/>
<dbReference type="KEGG" id="mhl:MHLP_01575"/>
<name>I7B9E1_MYCHA</name>
<dbReference type="EMBL" id="CP003731">
    <property type="protein sequence ID" value="AFO51895.1"/>
    <property type="molecule type" value="Genomic_DNA"/>
</dbReference>
<dbReference type="Proteomes" id="UP000006502">
    <property type="component" value="Chromosome"/>
</dbReference>
<organism evidence="1 2">
    <name type="scientific">Mycoplasma haematolamae (strain Purdue)</name>
    <dbReference type="NCBI Taxonomy" id="1212765"/>
    <lineage>
        <taxon>Bacteria</taxon>
        <taxon>Bacillati</taxon>
        <taxon>Mycoplasmatota</taxon>
        <taxon>Mollicutes</taxon>
        <taxon>Mycoplasmataceae</taxon>
        <taxon>Mycoplasma</taxon>
    </lineage>
</organism>
<dbReference type="AlphaFoldDB" id="I7B9E1"/>
<sequence length="76" mass="7849">MIGLTSLGVVGGTDNVSTNPIKVTLGDGKLTCTGETGQEDKNALTCSLKDHNNLKLSIGDPSESSGKSVIISWETN</sequence>
<proteinExistence type="predicted"/>
<evidence type="ECO:0000313" key="2">
    <source>
        <dbReference type="Proteomes" id="UP000006502"/>
    </source>
</evidence>
<protein>
    <submittedName>
        <fullName evidence="1">Uncharacterized protein</fullName>
    </submittedName>
</protein>
<reference evidence="2" key="2">
    <citation type="submission" date="2012-07" db="EMBL/GenBank/DDBJ databases">
        <title>Complete genome sequence of 'Candidatus Mycoplasma haemolamae'.</title>
        <authorList>
            <person name="Guimaraes A.M.S."/>
            <person name="Toth B."/>
            <person name="Santos A.P."/>
            <person name="Nascimento N.C."/>
            <person name="Sojka J.E."/>
            <person name="Messick J.B."/>
        </authorList>
    </citation>
    <scope>NUCLEOTIDE SEQUENCE [LARGE SCALE GENOMIC DNA]</scope>
    <source>
        <strain evidence="2">Purdue</strain>
    </source>
</reference>
<gene>
    <name evidence="1" type="ordered locus">MHLP_01575</name>
</gene>
<dbReference type="PATRIC" id="fig|1212765.3.peg.351"/>
<keyword evidence="2" id="KW-1185">Reference proteome</keyword>
<evidence type="ECO:0000313" key="1">
    <source>
        <dbReference type="EMBL" id="AFO51895.1"/>
    </source>
</evidence>
<accession>I7B9E1</accession>
<reference evidence="1 2" key="1">
    <citation type="journal article" date="2012" name="J. Bacteriol.">
        <title>Genome Sequence of "Candidatus Mycoplasma haemolamae" Strain Purdue, a Red Blood Cell Pathogen of Alpacas (Vicugna pacos) and Llamas (Lama glama).</title>
        <authorList>
            <person name="Guimaraes A.M."/>
            <person name="Toth B."/>
            <person name="Santos A.P."/>
            <person name="do Nascimento N.C."/>
            <person name="Kritchevsky J.E."/>
            <person name="Messick J.B."/>
        </authorList>
    </citation>
    <scope>NUCLEOTIDE SEQUENCE [LARGE SCALE GENOMIC DNA]</scope>
    <source>
        <strain evidence="1 2">Purdue</strain>
    </source>
</reference>